<comment type="similarity">
    <text evidence="3">Belongs to the CTU2/NCS2 family.</text>
</comment>
<dbReference type="GO" id="GO:0005829">
    <property type="term" value="C:cytosol"/>
    <property type="evidence" value="ECO:0007669"/>
    <property type="project" value="TreeGrafter"/>
</dbReference>
<dbReference type="GO" id="GO:0000049">
    <property type="term" value="F:tRNA binding"/>
    <property type="evidence" value="ECO:0007669"/>
    <property type="project" value="InterPro"/>
</dbReference>
<keyword evidence="2 3" id="KW-0819">tRNA processing</keyword>
<organism evidence="4 5">
    <name type="scientific">Pichia inconspicua</name>
    <dbReference type="NCBI Taxonomy" id="52247"/>
    <lineage>
        <taxon>Eukaryota</taxon>
        <taxon>Fungi</taxon>
        <taxon>Dikarya</taxon>
        <taxon>Ascomycota</taxon>
        <taxon>Saccharomycotina</taxon>
        <taxon>Pichiomycetes</taxon>
        <taxon>Pichiales</taxon>
        <taxon>Pichiaceae</taxon>
        <taxon>Pichia</taxon>
    </lineage>
</organism>
<dbReference type="GO" id="GO:0016783">
    <property type="term" value="F:sulfurtransferase activity"/>
    <property type="evidence" value="ECO:0007669"/>
    <property type="project" value="TreeGrafter"/>
</dbReference>
<keyword evidence="5" id="KW-1185">Reference proteome</keyword>
<dbReference type="Pfam" id="PF10288">
    <property type="entry name" value="CTU2"/>
    <property type="match status" value="1"/>
</dbReference>
<dbReference type="EMBL" id="SELW01000355">
    <property type="protein sequence ID" value="TID28947.1"/>
    <property type="molecule type" value="Genomic_DNA"/>
</dbReference>
<sequence>MELCKRCKVKEMTLVSRKEKFCDDCFVRFVRGKQRKQMQDEKFKVKFKDHLSRTRLLLDFKNNIESYALFDILISMLSEQLTQGPKAVRGFDLVVALIHDGKDGYKVDLNKLMEFYTPKEFQRLGVEFVEVDPNDYVFKSELENLNLDLQNFEAYVNYNIPNKIQTYDELLSQIADKSTKEDISTILHKDMIIATAKKNNCSIIVNPNSMTQMSVEILSDTITGRGAEIPMKLHDAYIENLEVIYPMGDALLSEVKMYANVRRLTGLSKAFEHELSISDVSTKNKTVMDMVAEYFQTLEVEYPEVVSTVVKIGAKLANPSEKSVFFCELCKNPIYHDPKKWLEQITVPDCVPPQNEEEEFNLKRYQDSIYKVKQDFTGEDQNKTKLCYGCMVTLGVSQIKDFQWPQRATREEILQEYILSDEE</sequence>
<name>A0A4T0X262_9ASCO</name>
<dbReference type="InterPro" id="IPR019407">
    <property type="entry name" value="CTU2"/>
</dbReference>
<protein>
    <recommendedName>
        <fullName evidence="3">Cytoplasmic tRNA 2-thiolation protein 2</fullName>
    </recommendedName>
</protein>
<dbReference type="Proteomes" id="UP000307173">
    <property type="component" value="Unassembled WGS sequence"/>
</dbReference>
<evidence type="ECO:0000256" key="1">
    <source>
        <dbReference type="ARBA" id="ARBA00022490"/>
    </source>
</evidence>
<dbReference type="AlphaFoldDB" id="A0A4T0X262"/>
<reference evidence="4 5" key="1">
    <citation type="journal article" date="2019" name="Front. Genet.">
        <title>Whole-Genome Sequencing of the Opportunistic Yeast Pathogen Candida inconspicua Uncovers Its Hybrid Origin.</title>
        <authorList>
            <person name="Mixao V."/>
            <person name="Hansen A.P."/>
            <person name="Saus E."/>
            <person name="Boekhout T."/>
            <person name="Lass-Florl C."/>
            <person name="Gabaldon T."/>
        </authorList>
    </citation>
    <scope>NUCLEOTIDE SEQUENCE [LARGE SCALE GENOMIC DNA]</scope>
    <source>
        <strain evidence="4 5">CBS 180</strain>
    </source>
</reference>
<dbReference type="HAMAP" id="MF_03054">
    <property type="entry name" value="CTU2"/>
    <property type="match status" value="1"/>
</dbReference>
<comment type="subcellular location">
    <subcellularLocation>
        <location evidence="3">Cytoplasm</location>
    </subcellularLocation>
</comment>
<dbReference type="GO" id="GO:0032447">
    <property type="term" value="P:protein urmylation"/>
    <property type="evidence" value="ECO:0007669"/>
    <property type="project" value="UniProtKB-UniRule"/>
</dbReference>
<dbReference type="PANTHER" id="PTHR20882">
    <property type="entry name" value="CYTOPLASMIC TRNA 2-THIOLATION PROTEIN 2"/>
    <property type="match status" value="1"/>
</dbReference>
<dbReference type="GO" id="GO:0016779">
    <property type="term" value="F:nucleotidyltransferase activity"/>
    <property type="evidence" value="ECO:0007669"/>
    <property type="project" value="UniProtKB-UniRule"/>
</dbReference>
<evidence type="ECO:0000313" key="5">
    <source>
        <dbReference type="Proteomes" id="UP000307173"/>
    </source>
</evidence>
<gene>
    <name evidence="3" type="primary">NCS2</name>
    <name evidence="3" type="synonym">CTU2</name>
    <name evidence="4" type="ORF">CANINC_002215</name>
</gene>
<evidence type="ECO:0000256" key="2">
    <source>
        <dbReference type="ARBA" id="ARBA00022694"/>
    </source>
</evidence>
<dbReference type="UniPathway" id="UPA00988"/>
<proteinExistence type="inferred from homology"/>
<keyword evidence="1 3" id="KW-0963">Cytoplasm</keyword>
<accession>A0A4T0X262</accession>
<dbReference type="PANTHER" id="PTHR20882:SF14">
    <property type="entry name" value="CYTOPLASMIC TRNA 2-THIOLATION PROTEIN 2"/>
    <property type="match status" value="1"/>
</dbReference>
<evidence type="ECO:0000313" key="4">
    <source>
        <dbReference type="EMBL" id="TID28947.1"/>
    </source>
</evidence>
<comment type="pathway">
    <text evidence="3">tRNA modification; 5-methoxycarbonylmethyl-2-thiouridine-tRNA biosynthesis.</text>
</comment>
<dbReference type="InterPro" id="IPR014729">
    <property type="entry name" value="Rossmann-like_a/b/a_fold"/>
</dbReference>
<comment type="caution">
    <text evidence="4">The sequence shown here is derived from an EMBL/GenBank/DDBJ whole genome shotgun (WGS) entry which is preliminary data.</text>
</comment>
<dbReference type="GO" id="GO:0002143">
    <property type="term" value="P:tRNA wobble position uridine thiolation"/>
    <property type="evidence" value="ECO:0007669"/>
    <property type="project" value="TreeGrafter"/>
</dbReference>
<dbReference type="Gene3D" id="3.40.50.620">
    <property type="entry name" value="HUPs"/>
    <property type="match status" value="1"/>
</dbReference>
<comment type="function">
    <text evidence="3">Plays a central role in 2-thiolation of mcm(5)S(2)U at tRNA wobble positions of tRNA(Lys), tRNA(Glu) and tRNA(Gln). May act by forming a heterodimer with NCS6 that ligates sulfur from thiocarboxylated URM1 onto the uridine of tRNAs at wobble position. Prior mcm(5) tRNA modification by the elongator complex is required for 2-thiolation. May also be involved in protein urmylation.</text>
</comment>
<dbReference type="OrthoDB" id="25129at2759"/>
<evidence type="ECO:0000256" key="3">
    <source>
        <dbReference type="HAMAP-Rule" id="MF_03054"/>
    </source>
</evidence>
<dbReference type="STRING" id="52247.A0A4T0X262"/>